<dbReference type="InterPro" id="IPR000551">
    <property type="entry name" value="MerR-type_HTH_dom"/>
</dbReference>
<keyword evidence="2" id="KW-0805">Transcription regulation</keyword>
<dbReference type="GO" id="GO:0003700">
    <property type="term" value="F:DNA-binding transcription factor activity"/>
    <property type="evidence" value="ECO:0007669"/>
    <property type="project" value="InterPro"/>
</dbReference>
<dbReference type="InterPro" id="IPR009061">
    <property type="entry name" value="DNA-bd_dom_put_sf"/>
</dbReference>
<dbReference type="Proteomes" id="UP000005387">
    <property type="component" value="Unassembled WGS sequence"/>
</dbReference>
<feature type="domain" description="HTH merR-type" evidence="5">
    <location>
        <begin position="6"/>
        <end position="75"/>
    </location>
</feature>
<dbReference type="PANTHER" id="PTHR30204:SF69">
    <property type="entry name" value="MERR-FAMILY TRANSCRIPTIONAL REGULATOR"/>
    <property type="match status" value="1"/>
</dbReference>
<dbReference type="eggNOG" id="COG0789">
    <property type="taxonomic scope" value="Bacteria"/>
</dbReference>
<dbReference type="PROSITE" id="PS50937">
    <property type="entry name" value="HTH_MERR_2"/>
    <property type="match status" value="1"/>
</dbReference>
<dbReference type="SMART" id="SM00422">
    <property type="entry name" value="HTH_MERR"/>
    <property type="match status" value="1"/>
</dbReference>
<reference evidence="6 7" key="1">
    <citation type="submission" date="2010-07" db="EMBL/GenBank/DDBJ databases">
        <title>The draft genome of Paenibacillus curdlanolyticus YK9.</title>
        <authorList>
            <consortium name="US DOE Joint Genome Institute (JGI-PGF)"/>
            <person name="Lucas S."/>
            <person name="Copeland A."/>
            <person name="Lapidus A."/>
            <person name="Cheng J.-F."/>
            <person name="Bruce D."/>
            <person name="Goodwin L."/>
            <person name="Pitluck S."/>
            <person name="Land M.L."/>
            <person name="Hauser L."/>
            <person name="Chang Y.-J."/>
            <person name="Jeffries C."/>
            <person name="Anderson I.J."/>
            <person name="Johnson E."/>
            <person name="Loganathan U."/>
            <person name="Mulhopadhyay B."/>
            <person name="Kyrpides N."/>
            <person name="Woyke T.J."/>
        </authorList>
    </citation>
    <scope>NUCLEOTIDE SEQUENCE [LARGE SCALE GENOMIC DNA]</scope>
    <source>
        <strain evidence="6 7">YK9</strain>
    </source>
</reference>
<proteinExistence type="predicted"/>
<dbReference type="EMBL" id="AEDD01000005">
    <property type="protein sequence ID" value="EFM11039.1"/>
    <property type="molecule type" value="Genomic_DNA"/>
</dbReference>
<evidence type="ECO:0000256" key="4">
    <source>
        <dbReference type="ARBA" id="ARBA00023163"/>
    </source>
</evidence>
<evidence type="ECO:0000259" key="5">
    <source>
        <dbReference type="PROSITE" id="PS50937"/>
    </source>
</evidence>
<dbReference type="RefSeq" id="WP_006038288.1">
    <property type="nucleotide sequence ID" value="NZ_AEDD01000005.1"/>
</dbReference>
<keyword evidence="4" id="KW-0804">Transcription</keyword>
<dbReference type="CDD" id="cd01109">
    <property type="entry name" value="HTH_YyaN"/>
    <property type="match status" value="1"/>
</dbReference>
<evidence type="ECO:0000313" key="7">
    <source>
        <dbReference type="Proteomes" id="UP000005387"/>
    </source>
</evidence>
<dbReference type="Gene3D" id="1.10.1660.10">
    <property type="match status" value="1"/>
</dbReference>
<dbReference type="PANTHER" id="PTHR30204">
    <property type="entry name" value="REDOX-CYCLING DRUG-SENSING TRANSCRIPTIONAL ACTIVATOR SOXR"/>
    <property type="match status" value="1"/>
</dbReference>
<dbReference type="AlphaFoldDB" id="E0I9F5"/>
<keyword evidence="7" id="KW-1185">Reference proteome</keyword>
<dbReference type="STRING" id="717606.PaecuDRAFT_2292"/>
<evidence type="ECO:0000256" key="3">
    <source>
        <dbReference type="ARBA" id="ARBA00023125"/>
    </source>
</evidence>
<sequence length="143" mass="16357">MSEPLTFSIKETATQSGLTEDTIRYYEKIGLLPRAKRKQNSHRIYHLDDVETMRMIACFKKTGMSLESMKPYLQLSQGDDLRAYPELFALMEEHKKTIENQIASLQQIVDFLALKLKPGVTHIDNAPCALAEPEKRPPAARQH</sequence>
<dbReference type="Pfam" id="PF13411">
    <property type="entry name" value="MerR_1"/>
    <property type="match status" value="1"/>
</dbReference>
<keyword evidence="3" id="KW-0238">DNA-binding</keyword>
<dbReference type="InterPro" id="IPR047057">
    <property type="entry name" value="MerR_fam"/>
</dbReference>
<protein>
    <submittedName>
        <fullName evidence="6">Transcriptional regulator, MerR family</fullName>
    </submittedName>
</protein>
<keyword evidence="1" id="KW-0678">Repressor</keyword>
<name>E0I9F5_9BACL</name>
<accession>E0I9F5</accession>
<dbReference type="OrthoDB" id="9811174at2"/>
<evidence type="ECO:0000313" key="6">
    <source>
        <dbReference type="EMBL" id="EFM11039.1"/>
    </source>
</evidence>
<dbReference type="SUPFAM" id="SSF46955">
    <property type="entry name" value="Putative DNA-binding domain"/>
    <property type="match status" value="1"/>
</dbReference>
<organism evidence="6 7">
    <name type="scientific">Paenibacillus curdlanolyticus YK9</name>
    <dbReference type="NCBI Taxonomy" id="717606"/>
    <lineage>
        <taxon>Bacteria</taxon>
        <taxon>Bacillati</taxon>
        <taxon>Bacillota</taxon>
        <taxon>Bacilli</taxon>
        <taxon>Bacillales</taxon>
        <taxon>Paenibacillaceae</taxon>
        <taxon>Paenibacillus</taxon>
    </lineage>
</organism>
<evidence type="ECO:0000256" key="1">
    <source>
        <dbReference type="ARBA" id="ARBA00022491"/>
    </source>
</evidence>
<gene>
    <name evidence="6" type="ORF">PaecuDRAFT_2292</name>
</gene>
<evidence type="ECO:0000256" key="2">
    <source>
        <dbReference type="ARBA" id="ARBA00023015"/>
    </source>
</evidence>
<dbReference type="GO" id="GO:0003677">
    <property type="term" value="F:DNA binding"/>
    <property type="evidence" value="ECO:0007669"/>
    <property type="project" value="UniProtKB-KW"/>
</dbReference>